<proteinExistence type="predicted"/>
<dbReference type="InterPro" id="IPR008567">
    <property type="entry name" value="BKACE"/>
</dbReference>
<reference evidence="5" key="1">
    <citation type="submission" date="2021-04" db="EMBL/GenBank/DDBJ databases">
        <authorList>
            <person name="Zhang D.-C."/>
        </authorList>
    </citation>
    <scope>NUCLEOTIDE SEQUENCE</scope>
    <source>
        <strain evidence="5">CGMCC 1.15697</strain>
    </source>
</reference>
<dbReference type="EMBL" id="JAGMWN010000002">
    <property type="protein sequence ID" value="MBP5856332.1"/>
    <property type="molecule type" value="Genomic_DNA"/>
</dbReference>
<dbReference type="Proteomes" id="UP000672602">
    <property type="component" value="Unassembled WGS sequence"/>
</dbReference>
<dbReference type="GO" id="GO:0043720">
    <property type="term" value="F:3-keto-5-aminohexanoate cleavage activity"/>
    <property type="evidence" value="ECO:0007669"/>
    <property type="project" value="InterPro"/>
</dbReference>
<comment type="cofactor">
    <cofactor evidence="1">
        <name>Zn(2+)</name>
        <dbReference type="ChEBI" id="CHEBI:29105"/>
    </cofactor>
</comment>
<comment type="caution">
    <text evidence="5">The sequence shown here is derived from an EMBL/GenBank/DDBJ whole genome shotgun (WGS) entry which is preliminary data.</text>
</comment>
<accession>A0A8J7V1Z5</accession>
<dbReference type="GO" id="GO:0046872">
    <property type="term" value="F:metal ion binding"/>
    <property type="evidence" value="ECO:0007669"/>
    <property type="project" value="UniProtKB-KW"/>
</dbReference>
<dbReference type="Pfam" id="PF05853">
    <property type="entry name" value="BKACE"/>
    <property type="match status" value="1"/>
</dbReference>
<dbReference type="RefSeq" id="WP_210680915.1">
    <property type="nucleotide sequence ID" value="NZ_JAGMWN010000002.1"/>
</dbReference>
<evidence type="ECO:0000256" key="1">
    <source>
        <dbReference type="ARBA" id="ARBA00001947"/>
    </source>
</evidence>
<evidence type="ECO:0000256" key="2">
    <source>
        <dbReference type="ARBA" id="ARBA00022679"/>
    </source>
</evidence>
<dbReference type="PANTHER" id="PTHR37418">
    <property type="entry name" value="3-KETO-5-AMINOHEXANOATE CLEAVAGE ENZYME-RELATED"/>
    <property type="match status" value="1"/>
</dbReference>
<keyword evidence="3" id="KW-0479">Metal-binding</keyword>
<gene>
    <name evidence="5" type="ORF">KAJ83_04885</name>
</gene>
<dbReference type="Gene3D" id="3.20.20.70">
    <property type="entry name" value="Aldolase class I"/>
    <property type="match status" value="1"/>
</dbReference>
<dbReference type="AlphaFoldDB" id="A0A8J7V1Z5"/>
<name>A0A8J7V1Z5_9PROT</name>
<sequence>MMGAAGEADATWLEVALNGPWGPAAQPRAPVTVADCIAEGVACAKAGAAIIHVHAFDPETGRQNDDWQTYARIIEGIRDAVDAIVYPTLPFNGAAGHGGGLDVAARYAHTVELATRGLIEWSVVDPGTVQIADFDRIADDRPGFVYSNPEDHVREGLRLAGRYGFHPGYAIYEPGFLRFGAALAQRYPDAPRALYRFMFSDRFSFGFPPREWALASYIELLRECAPGAPWMVAGLQVDITGLIPAAVAAGGHVRVGLEDAVLGLERGNIALAEDAAALIHRAGGRLADAATVRRMARGAAD</sequence>
<keyword evidence="4" id="KW-0862">Zinc</keyword>
<evidence type="ECO:0000313" key="5">
    <source>
        <dbReference type="EMBL" id="MBP5856332.1"/>
    </source>
</evidence>
<organism evidence="5 6">
    <name type="scientific">Marivibrio halodurans</name>
    <dbReference type="NCBI Taxonomy" id="2039722"/>
    <lineage>
        <taxon>Bacteria</taxon>
        <taxon>Pseudomonadati</taxon>
        <taxon>Pseudomonadota</taxon>
        <taxon>Alphaproteobacteria</taxon>
        <taxon>Rhodospirillales</taxon>
        <taxon>Rhodospirillaceae</taxon>
        <taxon>Marivibrio</taxon>
    </lineage>
</organism>
<evidence type="ECO:0000313" key="6">
    <source>
        <dbReference type="Proteomes" id="UP000672602"/>
    </source>
</evidence>
<evidence type="ECO:0000256" key="3">
    <source>
        <dbReference type="ARBA" id="ARBA00022723"/>
    </source>
</evidence>
<protein>
    <submittedName>
        <fullName evidence="5">3-keto-5-aminohexanoate cleavage protein</fullName>
    </submittedName>
</protein>
<evidence type="ECO:0000256" key="4">
    <source>
        <dbReference type="ARBA" id="ARBA00022833"/>
    </source>
</evidence>
<keyword evidence="2" id="KW-0808">Transferase</keyword>
<keyword evidence="6" id="KW-1185">Reference proteome</keyword>
<dbReference type="InterPro" id="IPR013785">
    <property type="entry name" value="Aldolase_TIM"/>
</dbReference>
<dbReference type="PANTHER" id="PTHR37418:SF2">
    <property type="entry name" value="3-KETO-5-AMINOHEXANOATE CLEAVAGE ENZYME"/>
    <property type="match status" value="1"/>
</dbReference>